<dbReference type="Pfam" id="PF13439">
    <property type="entry name" value="Glyco_transf_4"/>
    <property type="match status" value="1"/>
</dbReference>
<comment type="caution">
    <text evidence="4">The sequence shown here is derived from an EMBL/GenBank/DDBJ whole genome shotgun (WGS) entry which is preliminary data.</text>
</comment>
<gene>
    <name evidence="4" type="ORF">NIES46_25320</name>
</gene>
<evidence type="ECO:0000313" key="5">
    <source>
        <dbReference type="Proteomes" id="UP000326169"/>
    </source>
</evidence>
<dbReference type="Proteomes" id="UP000326169">
    <property type="component" value="Unassembled WGS sequence"/>
</dbReference>
<dbReference type="RefSeq" id="WP_014273952.1">
    <property type="nucleotide sequence ID" value="NZ_BIMW01000101.1"/>
</dbReference>
<protein>
    <submittedName>
        <fullName evidence="4">Glycosyl transferase</fullName>
    </submittedName>
</protein>
<evidence type="ECO:0000259" key="3">
    <source>
        <dbReference type="Pfam" id="PF13439"/>
    </source>
</evidence>
<accession>A0A5M3T4R5</accession>
<dbReference type="PANTHER" id="PTHR46401:SF2">
    <property type="entry name" value="GLYCOSYLTRANSFERASE WBBK-RELATED"/>
    <property type="match status" value="1"/>
</dbReference>
<keyword evidence="1 4" id="KW-0808">Transferase</keyword>
<feature type="domain" description="Glycosyl transferase family 1" evidence="2">
    <location>
        <begin position="189"/>
        <end position="337"/>
    </location>
</feature>
<name>A0A5M3T4R5_LIMPL</name>
<evidence type="ECO:0000313" key="4">
    <source>
        <dbReference type="EMBL" id="GCE94474.1"/>
    </source>
</evidence>
<reference evidence="4 5" key="1">
    <citation type="journal article" date="2019" name="J Genomics">
        <title>The Draft Genome of a Hydrogen-producing Cyanobacterium, Arthrospira platensis NIES-46.</title>
        <authorList>
            <person name="Suzuki S."/>
            <person name="Yamaguchi H."/>
            <person name="Kawachi M."/>
        </authorList>
    </citation>
    <scope>NUCLEOTIDE SEQUENCE [LARGE SCALE GENOMIC DNA]</scope>
    <source>
        <strain evidence="4 5">NIES-46</strain>
    </source>
</reference>
<organism evidence="4 5">
    <name type="scientific">Limnospira platensis NIES-46</name>
    <dbReference type="NCBI Taxonomy" id="1236695"/>
    <lineage>
        <taxon>Bacteria</taxon>
        <taxon>Bacillati</taxon>
        <taxon>Cyanobacteriota</taxon>
        <taxon>Cyanophyceae</taxon>
        <taxon>Oscillatoriophycideae</taxon>
        <taxon>Oscillatoriales</taxon>
        <taxon>Sirenicapillariaceae</taxon>
        <taxon>Limnospira</taxon>
    </lineage>
</organism>
<dbReference type="PANTHER" id="PTHR46401">
    <property type="entry name" value="GLYCOSYLTRANSFERASE WBBK-RELATED"/>
    <property type="match status" value="1"/>
</dbReference>
<dbReference type="Pfam" id="PF00534">
    <property type="entry name" value="Glycos_transf_1"/>
    <property type="match status" value="1"/>
</dbReference>
<dbReference type="InterPro" id="IPR028098">
    <property type="entry name" value="Glyco_trans_4-like_N"/>
</dbReference>
<sequence>MKILLIGNYLPDAQQSMQRFSAVMESELKKAGHDVRLLRPEAKLGQLKPGGSGVGKWLGYIDKFIMFPPTLKEHLAWADVAHICDHSNGFYTRYLQKIPHIVTCNDLLAVRSALGEIPENPTRWTGRQLQQIILKGLNKAQRVACISEKTREDLLRISELEPQAATTIYMGLNYPYRPMSETEYKPRLAKLKVPENSSFILHVGGNQWYKNRLGVVKIFAHLQQKLVKGDIYLVMAGAPFTEELQQLITNYELEPLVIPCVNIDNEDLRALYSAAIALLFPSLQEGFGWPIIEAQACGCPVFTSHIPPMTEVGGDVAIYIDPKNPEESATKILDSLNIIKTDPQPLFDNAKRFTTEKMINEYIALYEQAIAASGKLG</sequence>
<dbReference type="GO" id="GO:0016740">
    <property type="term" value="F:transferase activity"/>
    <property type="evidence" value="ECO:0007669"/>
    <property type="project" value="UniProtKB-KW"/>
</dbReference>
<keyword evidence="5" id="KW-1185">Reference proteome</keyword>
<evidence type="ECO:0000259" key="2">
    <source>
        <dbReference type="Pfam" id="PF00534"/>
    </source>
</evidence>
<feature type="domain" description="Glycosyltransferase subfamily 4-like N-terminal" evidence="3">
    <location>
        <begin position="26"/>
        <end position="172"/>
    </location>
</feature>
<dbReference type="SUPFAM" id="SSF53756">
    <property type="entry name" value="UDP-Glycosyltransferase/glycogen phosphorylase"/>
    <property type="match status" value="1"/>
</dbReference>
<dbReference type="CDD" id="cd03809">
    <property type="entry name" value="GT4_MtfB-like"/>
    <property type="match status" value="1"/>
</dbReference>
<dbReference type="InterPro" id="IPR001296">
    <property type="entry name" value="Glyco_trans_1"/>
</dbReference>
<dbReference type="EMBL" id="BIMW01000101">
    <property type="protein sequence ID" value="GCE94474.1"/>
    <property type="molecule type" value="Genomic_DNA"/>
</dbReference>
<dbReference type="GeneID" id="301683371"/>
<proteinExistence type="predicted"/>
<evidence type="ECO:0000256" key="1">
    <source>
        <dbReference type="ARBA" id="ARBA00022679"/>
    </source>
</evidence>
<dbReference type="Gene3D" id="3.40.50.2000">
    <property type="entry name" value="Glycogen Phosphorylase B"/>
    <property type="match status" value="2"/>
</dbReference>